<dbReference type="InterPro" id="IPR019861">
    <property type="entry name" value="PorP/SprF_Bacteroidetes"/>
</dbReference>
<evidence type="ECO:0000313" key="1">
    <source>
        <dbReference type="EMBL" id="CAA6827442.1"/>
    </source>
</evidence>
<accession>A0A6S6U3F7</accession>
<organism evidence="1">
    <name type="scientific">uncultured Aureispira sp</name>
    <dbReference type="NCBI Taxonomy" id="1331704"/>
    <lineage>
        <taxon>Bacteria</taxon>
        <taxon>Pseudomonadati</taxon>
        <taxon>Bacteroidota</taxon>
        <taxon>Saprospiria</taxon>
        <taxon>Saprospirales</taxon>
        <taxon>Saprospiraceae</taxon>
        <taxon>Aureispira</taxon>
        <taxon>environmental samples</taxon>
    </lineage>
</organism>
<name>A0A6S6U3F7_9BACT</name>
<gene>
    <name evidence="1" type="ORF">HELGO_WM52921</name>
</gene>
<dbReference type="Pfam" id="PF11751">
    <property type="entry name" value="PorP_SprF"/>
    <property type="match status" value="1"/>
</dbReference>
<dbReference type="NCBIfam" id="TIGR03519">
    <property type="entry name" value="T9SS_PorP_fam"/>
    <property type="match status" value="1"/>
</dbReference>
<reference evidence="1" key="1">
    <citation type="submission" date="2020-01" db="EMBL/GenBank/DDBJ databases">
        <authorList>
            <person name="Meier V. D."/>
            <person name="Meier V D."/>
        </authorList>
    </citation>
    <scope>NUCLEOTIDE SEQUENCE</scope>
    <source>
        <strain evidence="1">HLG_WM_MAG_10</strain>
    </source>
</reference>
<dbReference type="AlphaFoldDB" id="A0A6S6U3F7"/>
<proteinExistence type="predicted"/>
<dbReference type="EMBL" id="CACVAQ010000401">
    <property type="protein sequence ID" value="CAA6827442.1"/>
    <property type="molecule type" value="Genomic_DNA"/>
</dbReference>
<sequence>MKESIRIRIQDCLIKTYDMMKHIYLFCMACIISQSVSAQDIHWSQFEYAPLNLNAAHTGLFNGDYRIVGNYRSQWFDVPVSYRTVSLTFDAHLLPYQLEHDVWGFGVTFNHDQAGDGQLSLLNVMLSTAYTKRITKHFFIGAGVQLGYNNRRYNLQKLTFNDQFNGDVYDPNLLSYDQTKFAGKTNINYFDINAGLNFRYQANNRTWINLGGGIFHLTEPKMSFLGVEGVLLPIRWNVMANASIQVSQRVDLMPTVIYQRQLEAQEIVYGASLRYHFNVNPGRETSGEIGIMHRWDDAIIARIGFAYQQWHVGLSYDINVSGFEAATQNNGGYELSVVYIWSKVPSLGAVKTCPIF</sequence>
<protein>
    <submittedName>
        <fullName evidence="1">Type IX secretion system membrane protein PorP/SprF</fullName>
    </submittedName>
</protein>